<gene>
    <name evidence="2" type="ORF">ECRASSUSDP1_LOCUS12770</name>
</gene>
<evidence type="ECO:0008006" key="4">
    <source>
        <dbReference type="Google" id="ProtNLM"/>
    </source>
</evidence>
<dbReference type="InterPro" id="IPR011009">
    <property type="entry name" value="Kinase-like_dom_sf"/>
</dbReference>
<dbReference type="GO" id="GO:0005737">
    <property type="term" value="C:cytoplasm"/>
    <property type="evidence" value="ECO:0007669"/>
    <property type="project" value="TreeGrafter"/>
</dbReference>
<dbReference type="PANTHER" id="PTHR22603">
    <property type="entry name" value="CHOLINE/ETHANOALAMINE KINASE"/>
    <property type="match status" value="1"/>
</dbReference>
<evidence type="ECO:0000313" key="3">
    <source>
        <dbReference type="Proteomes" id="UP001295684"/>
    </source>
</evidence>
<dbReference type="GO" id="GO:0004103">
    <property type="term" value="F:choline kinase activity"/>
    <property type="evidence" value="ECO:0007669"/>
    <property type="project" value="TreeGrafter"/>
</dbReference>
<name>A0AAD1UMH7_EUPCR</name>
<dbReference type="GO" id="GO:0006646">
    <property type="term" value="P:phosphatidylethanolamine biosynthetic process"/>
    <property type="evidence" value="ECO:0007669"/>
    <property type="project" value="TreeGrafter"/>
</dbReference>
<dbReference type="Proteomes" id="UP001295684">
    <property type="component" value="Unassembled WGS sequence"/>
</dbReference>
<dbReference type="AlphaFoldDB" id="A0AAD1UMH7"/>
<keyword evidence="3" id="KW-1185">Reference proteome</keyword>
<evidence type="ECO:0000313" key="2">
    <source>
        <dbReference type="EMBL" id="CAI2371447.1"/>
    </source>
</evidence>
<dbReference type="EMBL" id="CAMPGE010012687">
    <property type="protein sequence ID" value="CAI2371447.1"/>
    <property type="molecule type" value="Genomic_DNA"/>
</dbReference>
<accession>A0AAD1UMH7</accession>
<evidence type="ECO:0000256" key="1">
    <source>
        <dbReference type="ARBA" id="ARBA00038211"/>
    </source>
</evidence>
<organism evidence="2 3">
    <name type="scientific">Euplotes crassus</name>
    <dbReference type="NCBI Taxonomy" id="5936"/>
    <lineage>
        <taxon>Eukaryota</taxon>
        <taxon>Sar</taxon>
        <taxon>Alveolata</taxon>
        <taxon>Ciliophora</taxon>
        <taxon>Intramacronucleata</taxon>
        <taxon>Spirotrichea</taxon>
        <taxon>Hypotrichia</taxon>
        <taxon>Euplotida</taxon>
        <taxon>Euplotidae</taxon>
        <taxon>Moneuplotes</taxon>
    </lineage>
</organism>
<dbReference type="PANTHER" id="PTHR22603:SF93">
    <property type="entry name" value="RE24176P"/>
    <property type="match status" value="1"/>
</dbReference>
<proteinExistence type="inferred from homology"/>
<dbReference type="Gene3D" id="3.30.200.20">
    <property type="entry name" value="Phosphorylase Kinase, domain 1"/>
    <property type="match status" value="1"/>
</dbReference>
<dbReference type="SUPFAM" id="SSF56112">
    <property type="entry name" value="Protein kinase-like (PK-like)"/>
    <property type="match status" value="1"/>
</dbReference>
<dbReference type="Pfam" id="PF01633">
    <property type="entry name" value="Choline_kinase"/>
    <property type="match status" value="1"/>
</dbReference>
<reference evidence="2" key="1">
    <citation type="submission" date="2023-07" db="EMBL/GenBank/DDBJ databases">
        <authorList>
            <consortium name="AG Swart"/>
            <person name="Singh M."/>
            <person name="Singh A."/>
            <person name="Seah K."/>
            <person name="Emmerich C."/>
        </authorList>
    </citation>
    <scope>NUCLEOTIDE SEQUENCE</scope>
    <source>
        <strain evidence="2">DP1</strain>
    </source>
</reference>
<dbReference type="GO" id="GO:0004305">
    <property type="term" value="F:ethanolamine kinase activity"/>
    <property type="evidence" value="ECO:0007669"/>
    <property type="project" value="TreeGrafter"/>
</dbReference>
<comment type="similarity">
    <text evidence="1">Belongs to the choline/ethanolamine kinase family.</text>
</comment>
<protein>
    <recommendedName>
        <fullName evidence="4">Choline kinase</fullName>
    </recommendedName>
</protein>
<sequence>MDQKDINELKDAHLEKYIPIIGKHLSSWKDVITEKDAVIFRLSGLSNITCMVKAKSKSVSPRYVIFRVFDNELCSNELESSVFECLSDQGLGPVCFFQNEHYRIEQSFDAKPITIFEMRNPVFMKQIIQKTFKLNYNQQLKQTMIDLQGEKPPTQVEVIQNDWLPKLRKRFDHLYSLITFDDYIETMDIVKKEFLREDIDEFLNALTFGLYDSTDESGGEKDRNDPLVVSHNDIQECNILSMRHHASNLAIIDYEYTSLGNREYDLANIFCELIMDNAYPYFPFIALYPENCLTKKEFITYSKHYLGLYHDNFGVPEETKEQYIERELPVFLENLYCSMILNGYYWGIWSILMIDEKKINDKIFNFAFAKQRIELTQHLLTLDFIREAVETKEKKYKEAQ</sequence>
<dbReference type="Gene3D" id="3.90.1200.10">
    <property type="match status" value="1"/>
</dbReference>
<comment type="caution">
    <text evidence="2">The sequence shown here is derived from an EMBL/GenBank/DDBJ whole genome shotgun (WGS) entry which is preliminary data.</text>
</comment>